<gene>
    <name evidence="2" type="ORF">D8771_25140</name>
</gene>
<evidence type="ECO:0000256" key="1">
    <source>
        <dbReference type="SAM" id="MobiDB-lite"/>
    </source>
</evidence>
<dbReference type="AlphaFoldDB" id="A0A8H1QN70"/>
<dbReference type="GeneID" id="75186044"/>
<dbReference type="RefSeq" id="WP_135567481.1">
    <property type="nucleotide sequence ID" value="NZ_CP103061.1"/>
</dbReference>
<evidence type="ECO:0000313" key="3">
    <source>
        <dbReference type="Proteomes" id="UP000298111"/>
    </source>
</evidence>
<name>A0A8H1QN70_9ACTN</name>
<feature type="region of interest" description="Disordered" evidence="1">
    <location>
        <begin position="1"/>
        <end position="32"/>
    </location>
</feature>
<sequence length="105" mass="11243">MHDPATPDPQSAPDPTPDPSQGGQDGAAGHETAVELVEKVIAWYSQRLLAERRAGADPQALGELAARRQACVEDRDRLQDADARETARLAALYAARLKDLESPAS</sequence>
<dbReference type="EMBL" id="RCIY01000087">
    <property type="protein sequence ID" value="TGG78530.1"/>
    <property type="molecule type" value="Genomic_DNA"/>
</dbReference>
<comment type="caution">
    <text evidence="2">The sequence shown here is derived from an EMBL/GenBank/DDBJ whole genome shotgun (WGS) entry which is preliminary data.</text>
</comment>
<organism evidence="2 3">
    <name type="scientific">Streptomyces albus</name>
    <dbReference type="NCBI Taxonomy" id="1888"/>
    <lineage>
        <taxon>Bacteria</taxon>
        <taxon>Bacillati</taxon>
        <taxon>Actinomycetota</taxon>
        <taxon>Actinomycetes</taxon>
        <taxon>Kitasatosporales</taxon>
        <taxon>Streptomycetaceae</taxon>
        <taxon>Streptomyces</taxon>
    </lineage>
</organism>
<feature type="compositionally biased region" description="Pro residues" evidence="1">
    <location>
        <begin position="1"/>
        <end position="18"/>
    </location>
</feature>
<accession>A0A8H1QN70</accession>
<evidence type="ECO:0000313" key="2">
    <source>
        <dbReference type="EMBL" id="TGG78530.1"/>
    </source>
</evidence>
<protein>
    <submittedName>
        <fullName evidence="2">Uncharacterized protein</fullName>
    </submittedName>
</protein>
<reference evidence="2 3" key="1">
    <citation type="submission" date="2018-10" db="EMBL/GenBank/DDBJ databases">
        <title>Isolation of pseudouridimycin from Streptomyces albus DSM 40763.</title>
        <authorList>
            <person name="Rosenqvist P."/>
            <person name="Metsae-Ketelae M."/>
            <person name="Virta P."/>
        </authorList>
    </citation>
    <scope>NUCLEOTIDE SEQUENCE [LARGE SCALE GENOMIC DNA]</scope>
    <source>
        <strain evidence="2 3">DSM 40763</strain>
    </source>
</reference>
<dbReference type="Proteomes" id="UP000298111">
    <property type="component" value="Unassembled WGS sequence"/>
</dbReference>
<proteinExistence type="predicted"/>